<feature type="binding site" evidence="7">
    <location>
        <position position="224"/>
    </location>
    <ligand>
        <name>Zn(2+)</name>
        <dbReference type="ChEBI" id="CHEBI:29105"/>
        <label>3</label>
    </ligand>
</feature>
<dbReference type="GO" id="GO:0003906">
    <property type="term" value="F:DNA-(apurinic or apyrimidinic site) endonuclease activity"/>
    <property type="evidence" value="ECO:0007669"/>
    <property type="project" value="TreeGrafter"/>
</dbReference>
<evidence type="ECO:0000256" key="1">
    <source>
        <dbReference type="ARBA" id="ARBA00005340"/>
    </source>
</evidence>
<comment type="caution">
    <text evidence="9">The sequence shown here is derived from an EMBL/GenBank/DDBJ whole genome shotgun (WGS) entry which is preliminary data.</text>
</comment>
<accession>A0A4R1QXV7</accession>
<evidence type="ECO:0000256" key="7">
    <source>
        <dbReference type="HAMAP-Rule" id="MF_00152"/>
    </source>
</evidence>
<feature type="binding site" evidence="7">
    <location>
        <position position="106"/>
    </location>
    <ligand>
        <name>Zn(2+)</name>
        <dbReference type="ChEBI" id="CHEBI:29105"/>
        <label>1</label>
    </ligand>
</feature>
<proteinExistence type="inferred from homology"/>
<protein>
    <recommendedName>
        <fullName evidence="7">Probable endonuclease 4</fullName>
        <ecNumber evidence="7">3.1.21.2</ecNumber>
    </recommendedName>
    <alternativeName>
        <fullName evidence="7">Endodeoxyribonuclease IV</fullName>
    </alternativeName>
    <alternativeName>
        <fullName evidence="7">Endonuclease IV</fullName>
    </alternativeName>
</protein>
<dbReference type="PROSITE" id="PS51432">
    <property type="entry name" value="AP_NUCLEASE_F2_4"/>
    <property type="match status" value="1"/>
</dbReference>
<feature type="binding site" evidence="7">
    <location>
        <position position="177"/>
    </location>
    <ligand>
        <name>Zn(2+)</name>
        <dbReference type="ChEBI" id="CHEBI:29105"/>
        <label>3</label>
    </ligand>
</feature>
<dbReference type="InterPro" id="IPR001719">
    <property type="entry name" value="AP_endonuc_2"/>
</dbReference>
<keyword evidence="7" id="KW-0540">Nuclease</keyword>
<dbReference type="PANTHER" id="PTHR21445">
    <property type="entry name" value="ENDONUCLEASE IV ENDODEOXYRIBONUCLEASE IV"/>
    <property type="match status" value="1"/>
</dbReference>
<keyword evidence="4 7" id="KW-0378">Hydrolase</keyword>
<dbReference type="CDD" id="cd00019">
    <property type="entry name" value="AP2Ec"/>
    <property type="match status" value="1"/>
</dbReference>
<dbReference type="NCBIfam" id="TIGR00587">
    <property type="entry name" value="nfo"/>
    <property type="match status" value="1"/>
</dbReference>
<feature type="binding site" evidence="7">
    <location>
        <position position="140"/>
    </location>
    <ligand>
        <name>Zn(2+)</name>
        <dbReference type="ChEBI" id="CHEBI:29105"/>
        <label>1</label>
    </ligand>
</feature>
<feature type="binding site" evidence="7">
    <location>
        <position position="211"/>
    </location>
    <ligand>
        <name>Zn(2+)</name>
        <dbReference type="ChEBI" id="CHEBI:29105"/>
        <label>2</label>
    </ligand>
</feature>
<dbReference type="GO" id="GO:0008833">
    <property type="term" value="F:deoxyribonuclease IV (phage-T4-induced) activity"/>
    <property type="evidence" value="ECO:0007669"/>
    <property type="project" value="UniProtKB-UniRule"/>
</dbReference>
<dbReference type="InterPro" id="IPR013022">
    <property type="entry name" value="Xyl_isomerase-like_TIM-brl"/>
</dbReference>
<dbReference type="RefSeq" id="WP_165908279.1">
    <property type="nucleotide sequence ID" value="NZ_SLUN01000047.1"/>
</dbReference>
<dbReference type="Pfam" id="PF01261">
    <property type="entry name" value="AP_endonuc_2"/>
    <property type="match status" value="1"/>
</dbReference>
<dbReference type="SMART" id="SM00518">
    <property type="entry name" value="AP2Ec"/>
    <property type="match status" value="1"/>
</dbReference>
<organism evidence="9 10">
    <name type="scientific">Hydrogenispora ethanolica</name>
    <dbReference type="NCBI Taxonomy" id="1082276"/>
    <lineage>
        <taxon>Bacteria</taxon>
        <taxon>Bacillati</taxon>
        <taxon>Bacillota</taxon>
        <taxon>Hydrogenispora</taxon>
    </lineage>
</organism>
<dbReference type="AlphaFoldDB" id="A0A4R1QXV7"/>
<dbReference type="InterPro" id="IPR036237">
    <property type="entry name" value="Xyl_isomerase-like_sf"/>
</dbReference>
<keyword evidence="6 7" id="KW-0234">DNA repair</keyword>
<keyword evidence="10" id="KW-1185">Reference proteome</keyword>
<dbReference type="InterPro" id="IPR018246">
    <property type="entry name" value="AP_endonuc_F2_Zn_BS"/>
</dbReference>
<evidence type="ECO:0000313" key="9">
    <source>
        <dbReference type="EMBL" id="TCL57124.1"/>
    </source>
</evidence>
<dbReference type="GO" id="GO:0003677">
    <property type="term" value="F:DNA binding"/>
    <property type="evidence" value="ECO:0007669"/>
    <property type="project" value="InterPro"/>
</dbReference>
<evidence type="ECO:0000256" key="4">
    <source>
        <dbReference type="ARBA" id="ARBA00022801"/>
    </source>
</evidence>
<comment type="cofactor">
    <cofactor evidence="7">
        <name>Zn(2+)</name>
        <dbReference type="ChEBI" id="CHEBI:29105"/>
    </cofactor>
    <text evidence="7">Binds 3 Zn(2+) ions.</text>
</comment>
<dbReference type="EMBL" id="SLUN01000047">
    <property type="protein sequence ID" value="TCL57124.1"/>
    <property type="molecule type" value="Genomic_DNA"/>
</dbReference>
<evidence type="ECO:0000256" key="2">
    <source>
        <dbReference type="ARBA" id="ARBA00022723"/>
    </source>
</evidence>
<sequence length="278" mass="30482">MKIGVHVSIANGLAGAAKTAKSIGCDGFQIFAGNPRGWARKPIADAGFASFRTERERAELWPVVVHLSYLPNLASSDQELYEKSVLTLVEDFERANRLGADFFVFHPGKTKAVDDGLRRISLAVNQVLERISGKTVLLFENQAGAGGEVAGSLKELGQLVATVKFPERVGICFDTCHAFAAGYDLRSESGWKKTLQELDQYVGRNFLKVFHLNDCKGELGSHLDRHQHIGEGQIGLEGFRFLVNEPFLSKLPGILETPQIADGDDRKNLATLRSLMKG</sequence>
<comment type="similarity">
    <text evidence="1 7">Belongs to the AP endonuclease 2 family.</text>
</comment>
<dbReference type="GO" id="GO:0006284">
    <property type="term" value="P:base-excision repair"/>
    <property type="evidence" value="ECO:0007669"/>
    <property type="project" value="TreeGrafter"/>
</dbReference>
<dbReference type="Gene3D" id="3.20.20.150">
    <property type="entry name" value="Divalent-metal-dependent TIM barrel enzymes"/>
    <property type="match status" value="1"/>
</dbReference>
<evidence type="ECO:0000256" key="6">
    <source>
        <dbReference type="ARBA" id="ARBA00023204"/>
    </source>
</evidence>
<comment type="function">
    <text evidence="7">Endonuclease IV plays a role in DNA repair. It cleaves phosphodiester bonds at apurinic or apyrimidinic (AP) sites, generating a 3'-hydroxyl group and a 5'-terminal sugar phosphate.</text>
</comment>
<gene>
    <name evidence="7" type="primary">nfo</name>
    <name evidence="9" type="ORF">EDC14_104728</name>
</gene>
<keyword evidence="7 9" id="KW-0255">Endonuclease</keyword>
<keyword evidence="3 7" id="KW-0227">DNA damage</keyword>
<dbReference type="GO" id="GO:0008081">
    <property type="term" value="F:phosphoric diester hydrolase activity"/>
    <property type="evidence" value="ECO:0007669"/>
    <property type="project" value="TreeGrafter"/>
</dbReference>
<keyword evidence="2 7" id="KW-0479">Metal-binding</keyword>
<feature type="binding site" evidence="7">
    <location>
        <position position="140"/>
    </location>
    <ligand>
        <name>Zn(2+)</name>
        <dbReference type="ChEBI" id="CHEBI:29105"/>
        <label>2</label>
    </ligand>
</feature>
<dbReference type="FunFam" id="3.20.20.150:FF:000001">
    <property type="entry name" value="Probable endonuclease 4"/>
    <property type="match status" value="1"/>
</dbReference>
<dbReference type="SUPFAM" id="SSF51658">
    <property type="entry name" value="Xylose isomerase-like"/>
    <property type="match status" value="1"/>
</dbReference>
<comment type="catalytic activity">
    <reaction evidence="7">
        <text>Endonucleolytic cleavage to 5'-phosphooligonucleotide end-products.</text>
        <dbReference type="EC" id="3.1.21.2"/>
    </reaction>
</comment>
<evidence type="ECO:0000256" key="3">
    <source>
        <dbReference type="ARBA" id="ARBA00022763"/>
    </source>
</evidence>
<dbReference type="EC" id="3.1.21.2" evidence="7"/>
<evidence type="ECO:0000259" key="8">
    <source>
        <dbReference type="Pfam" id="PF01261"/>
    </source>
</evidence>
<dbReference type="PANTHER" id="PTHR21445:SF0">
    <property type="entry name" value="APURINIC-APYRIMIDINIC ENDONUCLEASE"/>
    <property type="match status" value="1"/>
</dbReference>
<reference evidence="9 10" key="1">
    <citation type="submission" date="2019-03" db="EMBL/GenBank/DDBJ databases">
        <title>Genomic Encyclopedia of Type Strains, Phase IV (KMG-IV): sequencing the most valuable type-strain genomes for metagenomic binning, comparative biology and taxonomic classification.</title>
        <authorList>
            <person name="Goeker M."/>
        </authorList>
    </citation>
    <scope>NUCLEOTIDE SEQUENCE [LARGE SCALE GENOMIC DNA]</scope>
    <source>
        <strain evidence="9 10">LX-B</strain>
    </source>
</reference>
<evidence type="ECO:0000256" key="5">
    <source>
        <dbReference type="ARBA" id="ARBA00022833"/>
    </source>
</evidence>
<name>A0A4R1QXV7_HYDET</name>
<dbReference type="HAMAP" id="MF_00152">
    <property type="entry name" value="Nfo"/>
    <property type="match status" value="1"/>
</dbReference>
<feature type="binding site" evidence="7">
    <location>
        <position position="174"/>
    </location>
    <ligand>
        <name>Zn(2+)</name>
        <dbReference type="ChEBI" id="CHEBI:29105"/>
        <label>2</label>
    </ligand>
</feature>
<feature type="domain" description="Xylose isomerase-like TIM barrel" evidence="8">
    <location>
        <begin position="19"/>
        <end position="259"/>
    </location>
</feature>
<feature type="binding site" evidence="7">
    <location>
        <position position="66"/>
    </location>
    <ligand>
        <name>Zn(2+)</name>
        <dbReference type="ChEBI" id="CHEBI:29105"/>
        <label>1</label>
    </ligand>
</feature>
<feature type="binding site" evidence="7">
    <location>
        <position position="256"/>
    </location>
    <ligand>
        <name>Zn(2+)</name>
        <dbReference type="ChEBI" id="CHEBI:29105"/>
        <label>2</label>
    </ligand>
</feature>
<dbReference type="Proteomes" id="UP000295008">
    <property type="component" value="Unassembled WGS sequence"/>
</dbReference>
<feature type="binding site" evidence="7">
    <location>
        <position position="226"/>
    </location>
    <ligand>
        <name>Zn(2+)</name>
        <dbReference type="ChEBI" id="CHEBI:29105"/>
        <label>3</label>
    </ligand>
</feature>
<dbReference type="GO" id="GO:0008270">
    <property type="term" value="F:zinc ion binding"/>
    <property type="evidence" value="ECO:0007669"/>
    <property type="project" value="UniProtKB-UniRule"/>
</dbReference>
<dbReference type="PROSITE" id="PS00730">
    <property type="entry name" value="AP_NUCLEASE_F2_2"/>
    <property type="match status" value="1"/>
</dbReference>
<keyword evidence="5 7" id="KW-0862">Zinc</keyword>
<evidence type="ECO:0000313" key="10">
    <source>
        <dbReference type="Proteomes" id="UP000295008"/>
    </source>
</evidence>